<gene>
    <name evidence="9" type="primary">gpmI</name>
    <name evidence="16" type="ordered locus">Caka_0908</name>
</gene>
<evidence type="ECO:0000259" key="15">
    <source>
        <dbReference type="Pfam" id="PF06415"/>
    </source>
</evidence>
<feature type="binding site" evidence="9 13">
    <location>
        <position position="422"/>
    </location>
    <ligand>
        <name>Mn(2+)</name>
        <dbReference type="ChEBI" id="CHEBI:29035"/>
        <label>1</label>
    </ligand>
</feature>
<dbReference type="NCBIfam" id="TIGR01307">
    <property type="entry name" value="pgm_bpd_ind"/>
    <property type="match status" value="1"/>
</dbReference>
<feature type="binding site" evidence="9 12">
    <location>
        <position position="136"/>
    </location>
    <ligand>
        <name>substrate</name>
    </ligand>
</feature>
<dbReference type="GO" id="GO:0030145">
    <property type="term" value="F:manganese ion binding"/>
    <property type="evidence" value="ECO:0007669"/>
    <property type="project" value="UniProtKB-UniRule"/>
</dbReference>
<feature type="binding site" evidence="9 13">
    <location>
        <position position="464"/>
    </location>
    <ligand>
        <name>Mn(2+)</name>
        <dbReference type="ChEBI" id="CHEBI:29035"/>
        <label>2</label>
    </ligand>
</feature>
<feature type="binding site" evidence="9 12">
    <location>
        <position position="198"/>
    </location>
    <ligand>
        <name>substrate</name>
    </ligand>
</feature>
<evidence type="ECO:0000256" key="1">
    <source>
        <dbReference type="ARBA" id="ARBA00000370"/>
    </source>
</evidence>
<name>D5EQT7_CORAD</name>
<dbReference type="eggNOG" id="COG0696">
    <property type="taxonomic scope" value="Bacteria"/>
</dbReference>
<dbReference type="SUPFAM" id="SSF53649">
    <property type="entry name" value="Alkaline phosphatase-like"/>
    <property type="match status" value="1"/>
</dbReference>
<protein>
    <recommendedName>
        <fullName evidence="9 10">2,3-bisphosphoglycerate-independent phosphoglycerate mutase</fullName>
        <shortName evidence="9">BPG-independent PGAM</shortName>
        <shortName evidence="9">Phosphoglyceromutase</shortName>
        <shortName evidence="9">iPGM</shortName>
        <ecNumber evidence="9 10">5.4.2.12</ecNumber>
    </recommendedName>
</protein>
<dbReference type="HAMAP" id="MF_01038">
    <property type="entry name" value="GpmI"/>
    <property type="match status" value="1"/>
</dbReference>
<feature type="domain" description="Metalloenzyme" evidence="14">
    <location>
        <begin position="14"/>
        <end position="521"/>
    </location>
</feature>
<comment type="catalytic activity">
    <reaction evidence="1 9">
        <text>(2R)-2-phosphoglycerate = (2R)-3-phosphoglycerate</text>
        <dbReference type="Rhea" id="RHEA:15901"/>
        <dbReference type="ChEBI" id="CHEBI:58272"/>
        <dbReference type="ChEBI" id="CHEBI:58289"/>
        <dbReference type="EC" id="5.4.2.12"/>
    </reaction>
</comment>
<evidence type="ECO:0000256" key="5">
    <source>
        <dbReference type="ARBA" id="ARBA00022723"/>
    </source>
</evidence>
<evidence type="ECO:0000256" key="3">
    <source>
        <dbReference type="ARBA" id="ARBA00004798"/>
    </source>
</evidence>
<evidence type="ECO:0000256" key="2">
    <source>
        <dbReference type="ARBA" id="ARBA00002315"/>
    </source>
</evidence>
<feature type="active site" description="Phosphoserine intermediate" evidence="9 11">
    <location>
        <position position="75"/>
    </location>
</feature>
<dbReference type="FunFam" id="3.40.1450.10:FF:000002">
    <property type="entry name" value="2,3-bisphosphoglycerate-independent phosphoglycerate mutase"/>
    <property type="match status" value="1"/>
</dbReference>
<dbReference type="HOGENOM" id="CLU_026099_2_0_0"/>
<feature type="binding site" evidence="9 13">
    <location>
        <position position="463"/>
    </location>
    <ligand>
        <name>Mn(2+)</name>
        <dbReference type="ChEBI" id="CHEBI:29035"/>
        <label>2</label>
    </ligand>
</feature>
<evidence type="ECO:0000313" key="16">
    <source>
        <dbReference type="EMBL" id="ADE53930.1"/>
    </source>
</evidence>
<evidence type="ECO:0000256" key="12">
    <source>
        <dbReference type="PIRSR" id="PIRSR001492-2"/>
    </source>
</evidence>
<dbReference type="InterPro" id="IPR006124">
    <property type="entry name" value="Metalloenzyme"/>
</dbReference>
<dbReference type="InterPro" id="IPR036646">
    <property type="entry name" value="PGAM_B_sf"/>
</dbReference>
<feature type="binding site" evidence="9 12">
    <location>
        <position position="204"/>
    </location>
    <ligand>
        <name>substrate</name>
    </ligand>
</feature>
<evidence type="ECO:0000256" key="4">
    <source>
        <dbReference type="ARBA" id="ARBA00008819"/>
    </source>
</evidence>
<keyword evidence="6 9" id="KW-0324">Glycolysis</keyword>
<evidence type="ECO:0000256" key="9">
    <source>
        <dbReference type="HAMAP-Rule" id="MF_01038"/>
    </source>
</evidence>
<feature type="binding site" evidence="9 13">
    <location>
        <position position="22"/>
    </location>
    <ligand>
        <name>Mn(2+)</name>
        <dbReference type="ChEBI" id="CHEBI:29035"/>
        <label>2</label>
    </ligand>
</feature>
<dbReference type="Gene3D" id="3.40.1450.10">
    <property type="entry name" value="BPG-independent phosphoglycerate mutase, domain B"/>
    <property type="match status" value="1"/>
</dbReference>
<dbReference type="KEGG" id="caa:Caka_0908"/>
<dbReference type="PANTHER" id="PTHR31637:SF0">
    <property type="entry name" value="2,3-BISPHOSPHOGLYCERATE-INDEPENDENT PHOSPHOGLYCERATE MUTASE"/>
    <property type="match status" value="1"/>
</dbReference>
<evidence type="ECO:0000256" key="13">
    <source>
        <dbReference type="PIRSR" id="PIRSR001492-3"/>
    </source>
</evidence>
<dbReference type="PANTHER" id="PTHR31637">
    <property type="entry name" value="2,3-BISPHOSPHOGLYCERATE-INDEPENDENT PHOSPHOGLYCERATE MUTASE"/>
    <property type="match status" value="1"/>
</dbReference>
<dbReference type="GO" id="GO:0005829">
    <property type="term" value="C:cytosol"/>
    <property type="evidence" value="ECO:0007669"/>
    <property type="project" value="TreeGrafter"/>
</dbReference>
<dbReference type="InterPro" id="IPR017850">
    <property type="entry name" value="Alkaline_phosphatase_core_sf"/>
</dbReference>
<dbReference type="SUPFAM" id="SSF64158">
    <property type="entry name" value="2,3-Bisphosphoglycerate-independent phosphoglycerate mutase, substrate-binding domain"/>
    <property type="match status" value="1"/>
</dbReference>
<dbReference type="Pfam" id="PF01676">
    <property type="entry name" value="Metalloenzyme"/>
    <property type="match status" value="1"/>
</dbReference>
<comment type="cofactor">
    <cofactor evidence="9">
        <name>Mn(2+)</name>
        <dbReference type="ChEBI" id="CHEBI:29035"/>
    </cofactor>
    <text evidence="9">Binds 2 manganese ions per subunit.</text>
</comment>
<dbReference type="GO" id="GO:0006096">
    <property type="term" value="P:glycolytic process"/>
    <property type="evidence" value="ECO:0007669"/>
    <property type="project" value="UniProtKB-UniRule"/>
</dbReference>
<keyword evidence="8 9" id="KW-0413">Isomerase</keyword>
<evidence type="ECO:0000256" key="6">
    <source>
        <dbReference type="ARBA" id="ARBA00023152"/>
    </source>
</evidence>
<proteinExistence type="inferred from homology"/>
<sequence>MISFPKHLMSEKQKPVVLIIRDGWGENHDASYDAYNAVKLANTPVADKLTAEYPRTEIKACGLAVGLPEGIMGNSEVGHQNIGAGRVVDQEIVRINKGIETGSVKESSAIQAAFANVKEKGSALHFMGLVSDAGVHSMLDHLYGLLAVAKEAGVEKVYLHAFTDGRDTGPFTGKGFIEQAEAKMAEIGIGQIASVAGRYWAMDRDNRWDRVQRAYDCLTGRQIEKSFASAADAVQAQYDAPETEGTKGDEFCPPSAVADSEGKPVASIANGDSVIFFNFRGDRPRELTRAFIQDDFDGFDRGEKLDLFFATLSEYQVGLCPNIIFQKPPKMDDILGGYIAEKGIGQFRCAETEKFPHVTFFFNDYREEPFPGEDRELVPSRKDCATYDEKPEMSAYGIRDASVEAIKSGKYGLIVINFANPDMVGHTGVVEACIKACEVVDGCVGDLLAAIDEVGGSAVITADHGNSDQLWNNSTNGPHTAHTLNPVEVVVYSKEHKEAQLAESGALGDIAPTILELMGLEQPAAMTGKSLIV</sequence>
<comment type="similarity">
    <text evidence="4 9">Belongs to the BPG-independent phosphoglycerate mutase family.</text>
</comment>
<evidence type="ECO:0000256" key="7">
    <source>
        <dbReference type="ARBA" id="ARBA00023211"/>
    </source>
</evidence>
<evidence type="ECO:0000256" key="8">
    <source>
        <dbReference type="ARBA" id="ARBA00023235"/>
    </source>
</evidence>
<feature type="binding site" evidence="9 13">
    <location>
        <position position="75"/>
    </location>
    <ligand>
        <name>Mn(2+)</name>
        <dbReference type="ChEBI" id="CHEBI:29035"/>
        <label>2</label>
    </ligand>
</feature>
<dbReference type="Proteomes" id="UP000000925">
    <property type="component" value="Chromosome"/>
</dbReference>
<evidence type="ECO:0000259" key="14">
    <source>
        <dbReference type="Pfam" id="PF01676"/>
    </source>
</evidence>
<comment type="function">
    <text evidence="2 9">Catalyzes the interconversion of 2-phosphoglycerate and 3-phosphoglycerate.</text>
</comment>
<keyword evidence="17" id="KW-1185">Reference proteome</keyword>
<reference evidence="16 17" key="1">
    <citation type="journal article" date="2010" name="Stand. Genomic Sci.">
        <title>Complete genome sequence of Coraliomargarita akajimensis type strain (04OKA010-24).</title>
        <authorList>
            <person name="Mavromatis K."/>
            <person name="Abt B."/>
            <person name="Brambilla E."/>
            <person name="Lapidus A."/>
            <person name="Copeland A."/>
            <person name="Deshpande S."/>
            <person name="Nolan M."/>
            <person name="Lucas S."/>
            <person name="Tice H."/>
            <person name="Cheng J.F."/>
            <person name="Han C."/>
            <person name="Detter J.C."/>
            <person name="Woyke T."/>
            <person name="Goodwin L."/>
            <person name="Pitluck S."/>
            <person name="Held B."/>
            <person name="Brettin T."/>
            <person name="Tapia R."/>
            <person name="Ivanova N."/>
            <person name="Mikhailova N."/>
            <person name="Pati A."/>
            <person name="Liolios K."/>
            <person name="Chen A."/>
            <person name="Palaniappan K."/>
            <person name="Land M."/>
            <person name="Hauser L."/>
            <person name="Chang Y.J."/>
            <person name="Jeffries C.D."/>
            <person name="Rohde M."/>
            <person name="Goker M."/>
            <person name="Bristow J."/>
            <person name="Eisen J.A."/>
            <person name="Markowitz V."/>
            <person name="Hugenholtz P."/>
            <person name="Klenk H.P."/>
            <person name="Kyrpides N.C."/>
        </authorList>
    </citation>
    <scope>NUCLEOTIDE SEQUENCE [LARGE SCALE GENOMIC DNA]</scope>
    <source>
        <strain evidence="17">DSM 45221 / IAM 15411 / JCM 23193 / KCTC 12865</strain>
    </source>
</reference>
<organism evidence="16 17">
    <name type="scientific">Coraliomargarita akajimensis (strain DSM 45221 / IAM 15411 / JCM 23193 / KCTC 12865 / 04OKA010-24)</name>
    <dbReference type="NCBI Taxonomy" id="583355"/>
    <lineage>
        <taxon>Bacteria</taxon>
        <taxon>Pseudomonadati</taxon>
        <taxon>Verrucomicrobiota</taxon>
        <taxon>Opitutia</taxon>
        <taxon>Puniceicoccales</taxon>
        <taxon>Coraliomargaritaceae</taxon>
        <taxon>Coraliomargarita</taxon>
    </lineage>
</organism>
<dbReference type="CDD" id="cd16010">
    <property type="entry name" value="iPGM"/>
    <property type="match status" value="1"/>
</dbReference>
<dbReference type="EC" id="5.4.2.12" evidence="9 10"/>
<keyword evidence="7 9" id="KW-0464">Manganese</keyword>
<comment type="pathway">
    <text evidence="3 9">Carbohydrate degradation; glycolysis; pyruvate from D-glyceraldehyde 3-phosphate: step 3/5.</text>
</comment>
<dbReference type="InterPro" id="IPR005995">
    <property type="entry name" value="Pgm_bpd_ind"/>
</dbReference>
<dbReference type="STRING" id="583355.Caka_0908"/>
<dbReference type="GO" id="GO:0006007">
    <property type="term" value="P:glucose catabolic process"/>
    <property type="evidence" value="ECO:0007669"/>
    <property type="project" value="InterPro"/>
</dbReference>
<feature type="binding site" evidence="9 13">
    <location>
        <position position="426"/>
    </location>
    <ligand>
        <name>Mn(2+)</name>
        <dbReference type="ChEBI" id="CHEBI:29035"/>
        <label>1</label>
    </ligand>
</feature>
<evidence type="ECO:0000256" key="10">
    <source>
        <dbReference type="NCBIfam" id="TIGR01307"/>
    </source>
</evidence>
<feature type="binding site" evidence="9 12">
    <location>
        <begin position="280"/>
        <end position="283"/>
    </location>
    <ligand>
        <name>substrate</name>
    </ligand>
</feature>
<feature type="binding site" evidence="9 12">
    <location>
        <begin position="166"/>
        <end position="167"/>
    </location>
    <ligand>
        <name>substrate</name>
    </ligand>
</feature>
<dbReference type="EMBL" id="CP001998">
    <property type="protein sequence ID" value="ADE53930.1"/>
    <property type="molecule type" value="Genomic_DNA"/>
</dbReference>
<feature type="domain" description="BPG-independent PGAM N-terminal" evidence="15">
    <location>
        <begin position="95"/>
        <end position="316"/>
    </location>
</feature>
<dbReference type="UniPathway" id="UPA00109">
    <property type="reaction ID" value="UER00186"/>
</dbReference>
<keyword evidence="5 9" id="KW-0479">Metal-binding</keyword>
<feature type="binding site" evidence="9 12">
    <location>
        <position position="354"/>
    </location>
    <ligand>
        <name>substrate</name>
    </ligand>
</feature>
<dbReference type="InterPro" id="IPR011258">
    <property type="entry name" value="BPG-indep_PGM_N"/>
</dbReference>
<dbReference type="GO" id="GO:0004619">
    <property type="term" value="F:phosphoglycerate mutase activity"/>
    <property type="evidence" value="ECO:0007669"/>
    <property type="project" value="UniProtKB-UniRule"/>
</dbReference>
<dbReference type="Pfam" id="PF06415">
    <property type="entry name" value="iPGM_N"/>
    <property type="match status" value="1"/>
</dbReference>
<evidence type="ECO:0000256" key="11">
    <source>
        <dbReference type="PIRSR" id="PIRSR001492-1"/>
    </source>
</evidence>
<evidence type="ECO:0000313" key="17">
    <source>
        <dbReference type="Proteomes" id="UP000000925"/>
    </source>
</evidence>
<comment type="subunit">
    <text evidence="9">Monomer.</text>
</comment>
<feature type="binding site" evidence="9 13">
    <location>
        <position position="482"/>
    </location>
    <ligand>
        <name>Mn(2+)</name>
        <dbReference type="ChEBI" id="CHEBI:29035"/>
        <label>1</label>
    </ligand>
</feature>
<dbReference type="PIRSF" id="PIRSF001492">
    <property type="entry name" value="IPGAM"/>
    <property type="match status" value="1"/>
</dbReference>
<accession>D5EQT7</accession>
<dbReference type="AlphaFoldDB" id="D5EQT7"/>
<dbReference type="Gene3D" id="3.40.720.10">
    <property type="entry name" value="Alkaline Phosphatase, subunit A"/>
    <property type="match status" value="1"/>
</dbReference>